<evidence type="ECO:0000313" key="2">
    <source>
        <dbReference type="Proteomes" id="UP000276133"/>
    </source>
</evidence>
<comment type="caution">
    <text evidence="1">The sequence shown here is derived from an EMBL/GenBank/DDBJ whole genome shotgun (WGS) entry which is preliminary data.</text>
</comment>
<reference evidence="1 2" key="1">
    <citation type="journal article" date="2018" name="Sci. Rep.">
        <title>Genomic signatures of local adaptation to the degree of environmental predictability in rotifers.</title>
        <authorList>
            <person name="Franch-Gras L."/>
            <person name="Hahn C."/>
            <person name="Garcia-Roger E.M."/>
            <person name="Carmona M.J."/>
            <person name="Serra M."/>
            <person name="Gomez A."/>
        </authorList>
    </citation>
    <scope>NUCLEOTIDE SEQUENCE [LARGE SCALE GENOMIC DNA]</scope>
    <source>
        <strain evidence="1">HYR1</strain>
    </source>
</reference>
<gene>
    <name evidence="1" type="ORF">BpHYR1_043663</name>
</gene>
<dbReference type="EMBL" id="REGN01011184">
    <property type="protein sequence ID" value="RMZ97788.1"/>
    <property type="molecule type" value="Genomic_DNA"/>
</dbReference>
<name>A0A3M7PFI6_BRAPC</name>
<protein>
    <submittedName>
        <fullName evidence="1">Uncharacterized protein</fullName>
    </submittedName>
</protein>
<sequence length="82" mass="9151">MSTLAILIFADIFNNIHTIRRFEIGFVIQTISNGLAFAFETYSFFLVLISSTGSCTIRGQLSMDNDICLFGGQFFCEYCPAS</sequence>
<proteinExistence type="predicted"/>
<dbReference type="AlphaFoldDB" id="A0A3M7PFI6"/>
<dbReference type="Proteomes" id="UP000276133">
    <property type="component" value="Unassembled WGS sequence"/>
</dbReference>
<keyword evidence="2" id="KW-1185">Reference proteome</keyword>
<organism evidence="1 2">
    <name type="scientific">Brachionus plicatilis</name>
    <name type="common">Marine rotifer</name>
    <name type="synonym">Brachionus muelleri</name>
    <dbReference type="NCBI Taxonomy" id="10195"/>
    <lineage>
        <taxon>Eukaryota</taxon>
        <taxon>Metazoa</taxon>
        <taxon>Spiralia</taxon>
        <taxon>Gnathifera</taxon>
        <taxon>Rotifera</taxon>
        <taxon>Eurotatoria</taxon>
        <taxon>Monogononta</taxon>
        <taxon>Pseudotrocha</taxon>
        <taxon>Ploima</taxon>
        <taxon>Brachionidae</taxon>
        <taxon>Brachionus</taxon>
    </lineage>
</organism>
<accession>A0A3M7PFI6</accession>
<evidence type="ECO:0000313" key="1">
    <source>
        <dbReference type="EMBL" id="RMZ97788.1"/>
    </source>
</evidence>